<comment type="catalytic activity">
    <reaction evidence="1">
        <text>ATP + protein L-histidine = ADP + protein N-phospho-L-histidine.</text>
        <dbReference type="EC" id="2.7.13.3"/>
    </reaction>
</comment>
<dbReference type="NCBIfam" id="TIGR00229">
    <property type="entry name" value="sensory_box"/>
    <property type="match status" value="1"/>
</dbReference>
<dbReference type="SUPFAM" id="SSF55874">
    <property type="entry name" value="ATPase domain of HSP90 chaperone/DNA topoisomerase II/histidine kinase"/>
    <property type="match status" value="1"/>
</dbReference>
<dbReference type="RefSeq" id="WP_093024754.1">
    <property type="nucleotide sequence ID" value="NZ_FPBK01000005.1"/>
</dbReference>
<keyword evidence="10" id="KW-1185">Reference proteome</keyword>
<feature type="domain" description="Histidine kinase" evidence="6">
    <location>
        <begin position="411"/>
        <end position="622"/>
    </location>
</feature>
<evidence type="ECO:0000259" key="8">
    <source>
        <dbReference type="PROSITE" id="PS50113"/>
    </source>
</evidence>
<dbReference type="SMART" id="SM00091">
    <property type="entry name" value="PAS"/>
    <property type="match status" value="1"/>
</dbReference>
<dbReference type="InterPro" id="IPR003594">
    <property type="entry name" value="HATPase_dom"/>
</dbReference>
<feature type="domain" description="PAC" evidence="8">
    <location>
        <begin position="341"/>
        <end position="393"/>
    </location>
</feature>
<dbReference type="InterPro" id="IPR000014">
    <property type="entry name" value="PAS"/>
</dbReference>
<dbReference type="SMART" id="SM00387">
    <property type="entry name" value="HATPase_c"/>
    <property type="match status" value="1"/>
</dbReference>
<dbReference type="Gene3D" id="3.30.450.20">
    <property type="entry name" value="PAS domain"/>
    <property type="match status" value="3"/>
</dbReference>
<evidence type="ECO:0000256" key="3">
    <source>
        <dbReference type="ARBA" id="ARBA00022553"/>
    </source>
</evidence>
<dbReference type="PANTHER" id="PTHR43304:SF1">
    <property type="entry name" value="PAC DOMAIN-CONTAINING PROTEIN"/>
    <property type="match status" value="1"/>
</dbReference>
<keyword evidence="3" id="KW-0597">Phosphoprotein</keyword>
<dbReference type="InterPro" id="IPR035965">
    <property type="entry name" value="PAS-like_dom_sf"/>
</dbReference>
<dbReference type="SUPFAM" id="SSF55785">
    <property type="entry name" value="PYP-like sensor domain (PAS domain)"/>
    <property type="match status" value="3"/>
</dbReference>
<gene>
    <name evidence="9" type="ORF">SAMN05216480_10583</name>
</gene>
<evidence type="ECO:0000256" key="2">
    <source>
        <dbReference type="ARBA" id="ARBA00012438"/>
    </source>
</evidence>
<dbReference type="InterPro" id="IPR052162">
    <property type="entry name" value="Sensor_kinase/Photoreceptor"/>
</dbReference>
<reference evidence="10" key="1">
    <citation type="submission" date="2016-10" db="EMBL/GenBank/DDBJ databases">
        <authorList>
            <person name="Varghese N."/>
            <person name="Submissions S."/>
        </authorList>
    </citation>
    <scope>NUCLEOTIDE SEQUENCE [LARGE SCALE GENOMIC DNA]</scope>
    <source>
        <strain evidence="10">CGMCC 1.12333</strain>
    </source>
</reference>
<evidence type="ECO:0000313" key="9">
    <source>
        <dbReference type="EMBL" id="SFU49559.1"/>
    </source>
</evidence>
<dbReference type="OrthoDB" id="5522855at2"/>
<dbReference type="InterPro" id="IPR013655">
    <property type="entry name" value="PAS_fold_3"/>
</dbReference>
<dbReference type="PANTHER" id="PTHR43304">
    <property type="entry name" value="PHYTOCHROME-LIKE PROTEIN CPH1"/>
    <property type="match status" value="1"/>
</dbReference>
<dbReference type="PRINTS" id="PR00344">
    <property type="entry name" value="BCTRLSENSOR"/>
</dbReference>
<dbReference type="STRING" id="1224947.SAMN05216480_10583"/>
<name>A0A1I7GMB9_9FLAO</name>
<dbReference type="InterPro" id="IPR005467">
    <property type="entry name" value="His_kinase_dom"/>
</dbReference>
<dbReference type="Gene3D" id="3.30.565.10">
    <property type="entry name" value="Histidine kinase-like ATPase, C-terminal domain"/>
    <property type="match status" value="1"/>
</dbReference>
<evidence type="ECO:0000256" key="1">
    <source>
        <dbReference type="ARBA" id="ARBA00000085"/>
    </source>
</evidence>
<evidence type="ECO:0000256" key="4">
    <source>
        <dbReference type="ARBA" id="ARBA00022679"/>
    </source>
</evidence>
<accession>A0A1I7GMB9</accession>
<dbReference type="PROSITE" id="PS50113">
    <property type="entry name" value="PAC"/>
    <property type="match status" value="1"/>
</dbReference>
<evidence type="ECO:0000313" key="10">
    <source>
        <dbReference type="Proteomes" id="UP000199138"/>
    </source>
</evidence>
<dbReference type="CDD" id="cd00130">
    <property type="entry name" value="PAS"/>
    <property type="match status" value="2"/>
</dbReference>
<evidence type="ECO:0000259" key="6">
    <source>
        <dbReference type="PROSITE" id="PS50109"/>
    </source>
</evidence>
<dbReference type="InterPro" id="IPR001610">
    <property type="entry name" value="PAC"/>
</dbReference>
<dbReference type="Proteomes" id="UP000199138">
    <property type="component" value="Unassembled WGS sequence"/>
</dbReference>
<dbReference type="GO" id="GO:0004673">
    <property type="term" value="F:protein histidine kinase activity"/>
    <property type="evidence" value="ECO:0007669"/>
    <property type="project" value="UniProtKB-EC"/>
</dbReference>
<proteinExistence type="predicted"/>
<dbReference type="Pfam" id="PF08447">
    <property type="entry name" value="PAS_3"/>
    <property type="match status" value="1"/>
</dbReference>
<evidence type="ECO:0000259" key="7">
    <source>
        <dbReference type="PROSITE" id="PS50112"/>
    </source>
</evidence>
<keyword evidence="4" id="KW-0808">Transferase</keyword>
<dbReference type="EMBL" id="FPBK01000005">
    <property type="protein sequence ID" value="SFU49559.1"/>
    <property type="molecule type" value="Genomic_DNA"/>
</dbReference>
<feature type="domain" description="PAS" evidence="7">
    <location>
        <begin position="267"/>
        <end position="337"/>
    </location>
</feature>
<protein>
    <recommendedName>
        <fullName evidence="2">histidine kinase</fullName>
        <ecNumber evidence="2">2.7.13.3</ecNumber>
    </recommendedName>
</protein>
<dbReference type="PROSITE" id="PS50112">
    <property type="entry name" value="PAS"/>
    <property type="match status" value="1"/>
</dbReference>
<evidence type="ECO:0000256" key="5">
    <source>
        <dbReference type="ARBA" id="ARBA00022777"/>
    </source>
</evidence>
<dbReference type="Pfam" id="PF02518">
    <property type="entry name" value="HATPase_c"/>
    <property type="match status" value="1"/>
</dbReference>
<sequence length="622" mass="71764">MNYLQKELEEILQMNSSFLEFINSPDTHAYWLWDLDTFSDKYYSDSFFHYLGYKDAANLPTDFWKTIIHKDDLEYCYFRLTNYLSNPKGDFDQIIRYAQKNGNNCWIKCIGKIVYNEKGNPSRMIGIVQNKTRLQDLEDYKTLLEETNKAAKIGSWELNLIEETVYWNTVTKEIHETPSSFSPTFEKAFSFFSKEEDKKKLTIAFNKAREEGSSIDEDVILKTEQGKEKWVRVIGTPFFEAGRCYKIHGLLQDIDQTTRSHIKLQHQEELFRTTFENASIGMALVGLNGEWLKVNSSLCGMLGYTEEELYATNFQKLTHHEDVKKDLKLAYELLDGINDSYETEKRYYHKNGNSVWASISVSLIRNTEGTPLHFISQITDITQKKLAAEKVESLLNVTTDQNKRLLNFAHIVSHNLRSHSGNLAMLMDLMKVEHPEFQENEFIPLLHQAVDNLSETIQHLNEVVLVHTQNRKDIQYLNLRSYIEKAISSINGNILDTKTTIINSTDTHIEISYIPAYLDSVLLNLLSNAIKYKKPNVPPIIEISSKDSENFHILSIKDNGLGIDLKAHSHKIFGMYKTFHSHEDARGVGLFLTKNQVEAMDGKITVESEVGEGSTFKVFFKK</sequence>
<dbReference type="PROSITE" id="PS50109">
    <property type="entry name" value="HIS_KIN"/>
    <property type="match status" value="1"/>
</dbReference>
<dbReference type="InterPro" id="IPR000700">
    <property type="entry name" value="PAS-assoc_C"/>
</dbReference>
<organism evidence="9 10">
    <name type="scientific">Pustulibacterium marinum</name>
    <dbReference type="NCBI Taxonomy" id="1224947"/>
    <lineage>
        <taxon>Bacteria</taxon>
        <taxon>Pseudomonadati</taxon>
        <taxon>Bacteroidota</taxon>
        <taxon>Flavobacteriia</taxon>
        <taxon>Flavobacteriales</taxon>
        <taxon>Flavobacteriaceae</taxon>
        <taxon>Pustulibacterium</taxon>
    </lineage>
</organism>
<dbReference type="Pfam" id="PF13426">
    <property type="entry name" value="PAS_9"/>
    <property type="match status" value="2"/>
</dbReference>
<dbReference type="EC" id="2.7.13.3" evidence="2"/>
<dbReference type="InterPro" id="IPR004358">
    <property type="entry name" value="Sig_transdc_His_kin-like_C"/>
</dbReference>
<dbReference type="SMART" id="SM00086">
    <property type="entry name" value="PAC"/>
    <property type="match status" value="3"/>
</dbReference>
<dbReference type="AlphaFoldDB" id="A0A1I7GMB9"/>
<dbReference type="InterPro" id="IPR036890">
    <property type="entry name" value="HATPase_C_sf"/>
</dbReference>
<keyword evidence="5" id="KW-0418">Kinase</keyword>